<sequence length="211" mass="23314">MTEDQDTSNPKGLVIANNEIIKSFLNTAKSDLNLRDELRGIASNLSSQPSIPYKSLRNIWSECPPSTRPNLLRLFCGSNFVISSPKPREKSKELEERLKKLSDLAERREYKELVKDITPAEQTDEPFSSYKDQVGFGLHVAVTMLTGYLVGYAAFRALFNHNPVMNAAGGILGLVFAMLLETLLFIIKSSGKRPVSSSMASSSASKLKKGQ</sequence>
<evidence type="ECO:0000256" key="4">
    <source>
        <dbReference type="ARBA" id="ARBA00022989"/>
    </source>
</evidence>
<dbReference type="GO" id="GO:0070072">
    <property type="term" value="P:vacuolar proton-transporting V-type ATPase complex assembly"/>
    <property type="evidence" value="ECO:0007669"/>
    <property type="project" value="InterPro"/>
</dbReference>
<keyword evidence="8" id="KW-1185">Reference proteome</keyword>
<keyword evidence="4 6" id="KW-1133">Transmembrane helix</keyword>
<evidence type="ECO:0000256" key="6">
    <source>
        <dbReference type="SAM" id="Phobius"/>
    </source>
</evidence>
<name>A0AA42B4C7_PAPNU</name>
<feature type="transmembrane region" description="Helical" evidence="6">
    <location>
        <begin position="136"/>
        <end position="155"/>
    </location>
</feature>
<evidence type="ECO:0000256" key="1">
    <source>
        <dbReference type="ARBA" id="ARBA00004477"/>
    </source>
</evidence>
<evidence type="ECO:0000313" key="7">
    <source>
        <dbReference type="EMBL" id="MCL7050940.1"/>
    </source>
</evidence>
<gene>
    <name evidence="7" type="ORF">MKW94_027755</name>
</gene>
<evidence type="ECO:0000256" key="3">
    <source>
        <dbReference type="ARBA" id="ARBA00022824"/>
    </source>
</evidence>
<comment type="caution">
    <text evidence="7">The sequence shown here is derived from an EMBL/GenBank/DDBJ whole genome shotgun (WGS) entry which is preliminary data.</text>
</comment>
<evidence type="ECO:0000256" key="5">
    <source>
        <dbReference type="ARBA" id="ARBA00023136"/>
    </source>
</evidence>
<dbReference type="Proteomes" id="UP001177140">
    <property type="component" value="Unassembled WGS sequence"/>
</dbReference>
<evidence type="ECO:0000313" key="8">
    <source>
        <dbReference type="Proteomes" id="UP001177140"/>
    </source>
</evidence>
<dbReference type="GO" id="GO:0005789">
    <property type="term" value="C:endoplasmic reticulum membrane"/>
    <property type="evidence" value="ECO:0007669"/>
    <property type="project" value="UniProtKB-SubCell"/>
</dbReference>
<reference evidence="7" key="1">
    <citation type="submission" date="2022-03" db="EMBL/GenBank/DDBJ databases">
        <title>A functionally conserved STORR gene fusion in Papaver species that diverged 16.8 million years ago.</title>
        <authorList>
            <person name="Catania T."/>
        </authorList>
    </citation>
    <scope>NUCLEOTIDE SEQUENCE</scope>
    <source>
        <strain evidence="7">S-191538</strain>
    </source>
</reference>
<dbReference type="PANTHER" id="PTHR31394">
    <property type="entry name" value="TRANSMEMBRANE PROTEIN 199"/>
    <property type="match status" value="1"/>
</dbReference>
<proteinExistence type="predicted"/>
<keyword evidence="3" id="KW-0256">Endoplasmic reticulum</keyword>
<evidence type="ECO:0000256" key="2">
    <source>
        <dbReference type="ARBA" id="ARBA00022692"/>
    </source>
</evidence>
<dbReference type="AlphaFoldDB" id="A0AA42B4C7"/>
<dbReference type="Pfam" id="PF11712">
    <property type="entry name" value="Vma12"/>
    <property type="match status" value="1"/>
</dbReference>
<feature type="transmembrane region" description="Helical" evidence="6">
    <location>
        <begin position="167"/>
        <end position="187"/>
    </location>
</feature>
<comment type="subcellular location">
    <subcellularLocation>
        <location evidence="1">Endoplasmic reticulum membrane</location>
        <topology evidence="1">Multi-pass membrane protein</topology>
    </subcellularLocation>
</comment>
<dbReference type="EMBL" id="JAJJMA010333437">
    <property type="protein sequence ID" value="MCL7050940.1"/>
    <property type="molecule type" value="Genomic_DNA"/>
</dbReference>
<accession>A0AA42B4C7</accession>
<keyword evidence="2 6" id="KW-0812">Transmembrane</keyword>
<protein>
    <submittedName>
        <fullName evidence="7">Uncharacterized protein</fullName>
    </submittedName>
</protein>
<dbReference type="PANTHER" id="PTHR31394:SF1">
    <property type="entry name" value="TRANSMEMBRANE PROTEIN 199"/>
    <property type="match status" value="1"/>
</dbReference>
<keyword evidence="5 6" id="KW-0472">Membrane</keyword>
<organism evidence="7 8">
    <name type="scientific">Papaver nudicaule</name>
    <name type="common">Iceland poppy</name>
    <dbReference type="NCBI Taxonomy" id="74823"/>
    <lineage>
        <taxon>Eukaryota</taxon>
        <taxon>Viridiplantae</taxon>
        <taxon>Streptophyta</taxon>
        <taxon>Embryophyta</taxon>
        <taxon>Tracheophyta</taxon>
        <taxon>Spermatophyta</taxon>
        <taxon>Magnoliopsida</taxon>
        <taxon>Ranunculales</taxon>
        <taxon>Papaveraceae</taxon>
        <taxon>Papaveroideae</taxon>
        <taxon>Papaver</taxon>
    </lineage>
</organism>
<dbReference type="InterPro" id="IPR021013">
    <property type="entry name" value="ATPase_Vma12"/>
</dbReference>